<proteinExistence type="predicted"/>
<dbReference type="InterPro" id="IPR028002">
    <property type="entry name" value="Myb_DNA-bind_5"/>
</dbReference>
<keyword evidence="7" id="KW-0238">DNA-binding</keyword>
<dbReference type="AlphaFoldDB" id="A0AAW1IBT3"/>
<evidence type="ECO:0000256" key="1">
    <source>
        <dbReference type="ARBA" id="ARBA00011764"/>
    </source>
</evidence>
<evidence type="ECO:0000313" key="8">
    <source>
        <dbReference type="Proteomes" id="UP001458880"/>
    </source>
</evidence>
<evidence type="ECO:0000256" key="5">
    <source>
        <dbReference type="ARBA" id="ARBA00025466"/>
    </source>
</evidence>
<evidence type="ECO:0000313" key="7">
    <source>
        <dbReference type="EMBL" id="KAK9686651.1"/>
    </source>
</evidence>
<feature type="domain" description="Myb/SANT-like DNA-binding" evidence="6">
    <location>
        <begin position="15"/>
        <end position="74"/>
    </location>
</feature>
<dbReference type="Pfam" id="PF13873">
    <property type="entry name" value="Myb_DNA-bind_5"/>
    <property type="match status" value="1"/>
</dbReference>
<name>A0AAW1IBT3_POPJA</name>
<sequence length="87" mass="10291">MSESVSNSQTKKRKRTRNTTSDQYLIYLQYMEEDYNFRSGTINPSLGDNYIEKKWDELATALNTIGDGPRRVEEKIYRLEVFCENKI</sequence>
<keyword evidence="4" id="KW-0804">Transcription</keyword>
<comment type="caution">
    <text evidence="7">The sequence shown here is derived from an EMBL/GenBank/DDBJ whole genome shotgun (WGS) entry which is preliminary data.</text>
</comment>
<protein>
    <recommendedName>
        <fullName evidence="2">Regulatory protein zeste</fullName>
    </recommendedName>
</protein>
<dbReference type="EMBL" id="JASPKY010000692">
    <property type="protein sequence ID" value="KAK9686651.1"/>
    <property type="molecule type" value="Genomic_DNA"/>
</dbReference>
<accession>A0AAW1IBT3</accession>
<dbReference type="Proteomes" id="UP001458880">
    <property type="component" value="Unassembled WGS sequence"/>
</dbReference>
<gene>
    <name evidence="7" type="ORF">QE152_g37040</name>
</gene>
<organism evidence="7 8">
    <name type="scientific">Popillia japonica</name>
    <name type="common">Japanese beetle</name>
    <dbReference type="NCBI Taxonomy" id="7064"/>
    <lineage>
        <taxon>Eukaryota</taxon>
        <taxon>Metazoa</taxon>
        <taxon>Ecdysozoa</taxon>
        <taxon>Arthropoda</taxon>
        <taxon>Hexapoda</taxon>
        <taxon>Insecta</taxon>
        <taxon>Pterygota</taxon>
        <taxon>Neoptera</taxon>
        <taxon>Endopterygota</taxon>
        <taxon>Coleoptera</taxon>
        <taxon>Polyphaga</taxon>
        <taxon>Scarabaeiformia</taxon>
        <taxon>Scarabaeidae</taxon>
        <taxon>Rutelinae</taxon>
        <taxon>Popillia</taxon>
    </lineage>
</organism>
<keyword evidence="8" id="KW-1185">Reference proteome</keyword>
<comment type="subunit">
    <text evidence="1">Self-associates forming complexes of several hundred monomers.</text>
</comment>
<evidence type="ECO:0000256" key="2">
    <source>
        <dbReference type="ARBA" id="ARBA00016807"/>
    </source>
</evidence>
<comment type="function">
    <text evidence="5">Involved in transvection phenomena (= synapsis-dependent gene expression), where the synaptic pairing of chromosomes carrying genes with which zeste interacts influences the expression of these genes. Zeste binds to DNA and stimulates transcription from a nearby promoter.</text>
</comment>
<reference evidence="7 8" key="1">
    <citation type="journal article" date="2024" name="BMC Genomics">
        <title>De novo assembly and annotation of Popillia japonica's genome with initial clues to its potential as an invasive pest.</title>
        <authorList>
            <person name="Cucini C."/>
            <person name="Boschi S."/>
            <person name="Funari R."/>
            <person name="Cardaioli E."/>
            <person name="Iannotti N."/>
            <person name="Marturano G."/>
            <person name="Paoli F."/>
            <person name="Bruttini M."/>
            <person name="Carapelli A."/>
            <person name="Frati F."/>
            <person name="Nardi F."/>
        </authorList>
    </citation>
    <scope>NUCLEOTIDE SEQUENCE [LARGE SCALE GENOMIC DNA]</scope>
    <source>
        <strain evidence="7">DMR45628</strain>
    </source>
</reference>
<keyword evidence="3" id="KW-0805">Transcription regulation</keyword>
<evidence type="ECO:0000259" key="6">
    <source>
        <dbReference type="Pfam" id="PF13873"/>
    </source>
</evidence>
<evidence type="ECO:0000256" key="4">
    <source>
        <dbReference type="ARBA" id="ARBA00023163"/>
    </source>
</evidence>
<dbReference type="GO" id="GO:0003677">
    <property type="term" value="F:DNA binding"/>
    <property type="evidence" value="ECO:0007669"/>
    <property type="project" value="UniProtKB-KW"/>
</dbReference>
<evidence type="ECO:0000256" key="3">
    <source>
        <dbReference type="ARBA" id="ARBA00023015"/>
    </source>
</evidence>